<keyword evidence="1" id="KW-0472">Membrane</keyword>
<feature type="transmembrane region" description="Helical" evidence="1">
    <location>
        <begin position="89"/>
        <end position="111"/>
    </location>
</feature>
<sequence length="161" mass="17808">MNDELHPSVLVRLLSISFFLVFALAALAWFSLSMNDLTTALSSGLPMVGFDKGSTYMLGAGIGGLIIVIGGVIQGLLRKNLTPRAKTLFARSLIFSLILMFGFPHVAHYAVTSYTQQENYQVCSDATYRWALYSKFYYTKNNLACSELVEQKEITKSSSGR</sequence>
<proteinExistence type="predicted"/>
<keyword evidence="1" id="KW-0812">Transmembrane</keyword>
<accession>A0A7Y0DUZ7</accession>
<comment type="caution">
    <text evidence="2">The sequence shown here is derived from an EMBL/GenBank/DDBJ whole genome shotgun (WGS) entry which is preliminary data.</text>
</comment>
<keyword evidence="3" id="KW-1185">Reference proteome</keyword>
<protein>
    <submittedName>
        <fullName evidence="2">Uncharacterized protein</fullName>
    </submittedName>
</protein>
<feature type="transmembrane region" description="Helical" evidence="1">
    <location>
        <begin position="9"/>
        <end position="32"/>
    </location>
</feature>
<name>A0A7Y0DUZ7_9GAMM</name>
<dbReference type="RefSeq" id="WP_169020947.1">
    <property type="nucleotide sequence ID" value="NZ_JABBMT010000026.1"/>
</dbReference>
<keyword evidence="1" id="KW-1133">Transmembrane helix</keyword>
<reference evidence="2" key="1">
    <citation type="submission" date="2020-04" db="EMBL/GenBank/DDBJ databases">
        <title>Genome Sequencing for Pseudoaltermonas arctica.</title>
        <authorList>
            <person name="Elkins N.S."/>
        </authorList>
    </citation>
    <scope>NUCLEOTIDE SEQUENCE [LARGE SCALE GENOMIC DNA]</scope>
    <source>
        <strain evidence="2">NEC-BIFX-2020_0012</strain>
    </source>
</reference>
<dbReference type="EMBL" id="JABBMT010000026">
    <property type="protein sequence ID" value="NMM42003.1"/>
    <property type="molecule type" value="Genomic_DNA"/>
</dbReference>
<dbReference type="Proteomes" id="UP000570493">
    <property type="component" value="Unassembled WGS sequence"/>
</dbReference>
<evidence type="ECO:0000313" key="2">
    <source>
        <dbReference type="EMBL" id="NMM42003.1"/>
    </source>
</evidence>
<feature type="transmembrane region" description="Helical" evidence="1">
    <location>
        <begin position="56"/>
        <end position="77"/>
    </location>
</feature>
<dbReference type="AlphaFoldDB" id="A0A7Y0DUZ7"/>
<gene>
    <name evidence="2" type="ORF">HHO47_14550</name>
</gene>
<evidence type="ECO:0000313" key="3">
    <source>
        <dbReference type="Proteomes" id="UP000570493"/>
    </source>
</evidence>
<organism evidence="2 3">
    <name type="scientific">Pseudoalteromonas arctica</name>
    <dbReference type="NCBI Taxonomy" id="394751"/>
    <lineage>
        <taxon>Bacteria</taxon>
        <taxon>Pseudomonadati</taxon>
        <taxon>Pseudomonadota</taxon>
        <taxon>Gammaproteobacteria</taxon>
        <taxon>Alteromonadales</taxon>
        <taxon>Pseudoalteromonadaceae</taxon>
        <taxon>Pseudoalteromonas</taxon>
    </lineage>
</organism>
<evidence type="ECO:0000256" key="1">
    <source>
        <dbReference type="SAM" id="Phobius"/>
    </source>
</evidence>